<evidence type="ECO:0000256" key="8">
    <source>
        <dbReference type="ARBA" id="ARBA00022737"/>
    </source>
</evidence>
<feature type="binding site" evidence="18">
    <location>
        <position position="377"/>
    </location>
    <ligand>
        <name>UDP-N-acetyl-alpha-D-glucosamine</name>
        <dbReference type="ChEBI" id="CHEBI:57705"/>
    </ligand>
</feature>
<evidence type="ECO:0000256" key="16">
    <source>
        <dbReference type="ARBA" id="ARBA00048493"/>
    </source>
</evidence>
<comment type="pathway">
    <text evidence="18">Nucleotide-sugar biosynthesis; UDP-N-acetyl-alpha-D-glucosamine biosynthesis; N-acetyl-alpha-D-glucosamine 1-phosphate from alpha-D-glucosamine 6-phosphate (route II): step 2/2.</text>
</comment>
<dbReference type="EC" id="2.7.7.23" evidence="18"/>
<evidence type="ECO:0000256" key="5">
    <source>
        <dbReference type="ARBA" id="ARBA00022679"/>
    </source>
</evidence>
<organism evidence="22 23">
    <name type="scientific">Chitinimonas lacunae</name>
    <dbReference type="NCBI Taxonomy" id="1963018"/>
    <lineage>
        <taxon>Bacteria</taxon>
        <taxon>Pseudomonadati</taxon>
        <taxon>Pseudomonadota</taxon>
        <taxon>Betaproteobacteria</taxon>
        <taxon>Neisseriales</taxon>
        <taxon>Chitinibacteraceae</taxon>
        <taxon>Chitinimonas</taxon>
    </lineage>
</organism>
<feature type="binding site" evidence="18">
    <location>
        <position position="24"/>
    </location>
    <ligand>
        <name>UDP-N-acetyl-alpha-D-glucosamine</name>
        <dbReference type="ChEBI" id="CHEBI:57705"/>
    </ligand>
</feature>
<feature type="binding site" evidence="18">
    <location>
        <position position="227"/>
    </location>
    <ligand>
        <name>Mg(2+)</name>
        <dbReference type="ChEBI" id="CHEBI:18420"/>
    </ligand>
</feature>
<comment type="pathway">
    <text evidence="18">Bacterial outer membrane biogenesis; LPS lipid A biosynthesis.</text>
</comment>
<dbReference type="HAMAP" id="MF_01631">
    <property type="entry name" value="GlmU"/>
    <property type="match status" value="1"/>
</dbReference>
<feature type="region of interest" description="Linker" evidence="18">
    <location>
        <begin position="230"/>
        <end position="250"/>
    </location>
</feature>
<keyword evidence="8 18" id="KW-0677">Repeat</keyword>
<keyword evidence="23" id="KW-1185">Reference proteome</keyword>
<dbReference type="Gene3D" id="3.90.550.10">
    <property type="entry name" value="Spore Coat Polysaccharide Biosynthesis Protein SpsA, Chain A"/>
    <property type="match status" value="1"/>
</dbReference>
<feature type="binding site" evidence="18">
    <location>
        <begin position="10"/>
        <end position="13"/>
    </location>
    <ligand>
        <name>UDP-N-acetyl-alpha-D-glucosamine</name>
        <dbReference type="ChEBI" id="CHEBI:57705"/>
    </ligand>
</feature>
<feature type="binding site" evidence="18">
    <location>
        <position position="366"/>
    </location>
    <ligand>
        <name>UDP-N-acetyl-alpha-D-glucosamine</name>
        <dbReference type="ChEBI" id="CHEBI:57705"/>
    </ligand>
</feature>
<feature type="active site" description="Proton acceptor" evidence="18">
    <location>
        <position position="363"/>
    </location>
</feature>
<dbReference type="EMBL" id="JBHSBU010000001">
    <property type="protein sequence ID" value="MFC4160650.1"/>
    <property type="molecule type" value="Genomic_DNA"/>
</dbReference>
<evidence type="ECO:0000256" key="7">
    <source>
        <dbReference type="ARBA" id="ARBA00022723"/>
    </source>
</evidence>
<comment type="cofactor">
    <cofactor evidence="18">
        <name>Mg(2+)</name>
        <dbReference type="ChEBI" id="CHEBI:18420"/>
    </cofactor>
    <text evidence="18">Binds 1 Mg(2+) ion per subunit.</text>
</comment>
<evidence type="ECO:0000256" key="11">
    <source>
        <dbReference type="ARBA" id="ARBA00022984"/>
    </source>
</evidence>
<feature type="region of interest" description="N-acetyltransferase" evidence="18">
    <location>
        <begin position="251"/>
        <end position="458"/>
    </location>
</feature>
<feature type="binding site" evidence="18">
    <location>
        <begin position="81"/>
        <end position="82"/>
    </location>
    <ligand>
        <name>UDP-N-acetyl-alpha-D-glucosamine</name>
        <dbReference type="ChEBI" id="CHEBI:57705"/>
    </ligand>
</feature>
<evidence type="ECO:0000256" key="15">
    <source>
        <dbReference type="ARBA" id="ARBA00048247"/>
    </source>
</evidence>
<feature type="region of interest" description="Disordered" evidence="19">
    <location>
        <begin position="424"/>
        <end position="458"/>
    </location>
</feature>
<proteinExistence type="inferred from homology"/>
<sequence length="458" mass="48727">MSVALNIVVLAAGQGKRMNSRLPKVLQPLAGRALLAHVLDCARALAPQRLVVVHGHGGEQVRAAFAAETDIVWVEQASQLGTGHAVQQALPELVEGTVLVLYGDCPLVTPATLQRLLTAADAEGLAILTAELADPTGYGRIVRDAAGRVQRIVEHKDADPTERLIHEINTGFVAAPLHCLRDWLPRLHNGNAQGEYYLTDIVAQAVADGLTIATESPSWPGEADGVNDRRQLAAMERTLQRRQADGLLAAGVTLLDPDRFDLRGRLRVGRDVSIDVGCVFEGEVELGDDVRIGAHCVLKDVRIAAGTEVAPFSHLDGADIGRDARIGPYARLRPGTRLADAVHIGNFVEVKNSVVGHGSKANHLTYLGDADIGASVNVGAGTVTCNYDGANKWRTTIEDRVFVGSGSMLVAPVRLGEGATIGAGSTITRDAPPEQLTLERSRQASIAGWERPVKQPKS</sequence>
<evidence type="ECO:0000259" key="21">
    <source>
        <dbReference type="Pfam" id="PF25087"/>
    </source>
</evidence>
<comment type="subunit">
    <text evidence="18">Homotrimer.</text>
</comment>
<dbReference type="InterPro" id="IPR050065">
    <property type="entry name" value="GlmU-like"/>
</dbReference>
<evidence type="ECO:0000256" key="14">
    <source>
        <dbReference type="ARBA" id="ARBA00023316"/>
    </source>
</evidence>
<evidence type="ECO:0000256" key="3">
    <source>
        <dbReference type="ARBA" id="ARBA00007947"/>
    </source>
</evidence>
<feature type="binding site" evidence="18">
    <location>
        <position position="104"/>
    </location>
    <ligand>
        <name>Mg(2+)</name>
        <dbReference type="ChEBI" id="CHEBI:18420"/>
    </ligand>
</feature>
<comment type="similarity">
    <text evidence="2 18">In the C-terminal section; belongs to the transferase hexapeptide repeat family.</text>
</comment>
<dbReference type="RefSeq" id="WP_378165709.1">
    <property type="nucleotide sequence ID" value="NZ_JBHSBU010000001.1"/>
</dbReference>
<evidence type="ECO:0000256" key="18">
    <source>
        <dbReference type="HAMAP-Rule" id="MF_01631"/>
    </source>
</evidence>
<evidence type="ECO:0000313" key="22">
    <source>
        <dbReference type="EMBL" id="MFC4160650.1"/>
    </source>
</evidence>
<comment type="caution">
    <text evidence="22">The sequence shown here is derived from an EMBL/GenBank/DDBJ whole genome shotgun (WGS) entry which is preliminary data.</text>
</comment>
<feature type="domain" description="Mannose-1-phosphate guanyltransferase C-terminal" evidence="21">
    <location>
        <begin position="265"/>
        <end position="355"/>
    </location>
</feature>
<evidence type="ECO:0000256" key="2">
    <source>
        <dbReference type="ARBA" id="ARBA00007707"/>
    </source>
</evidence>
<comment type="catalytic activity">
    <reaction evidence="15 18">
        <text>alpha-D-glucosamine 1-phosphate + acetyl-CoA = N-acetyl-alpha-D-glucosamine 1-phosphate + CoA + H(+)</text>
        <dbReference type="Rhea" id="RHEA:13725"/>
        <dbReference type="ChEBI" id="CHEBI:15378"/>
        <dbReference type="ChEBI" id="CHEBI:57287"/>
        <dbReference type="ChEBI" id="CHEBI:57288"/>
        <dbReference type="ChEBI" id="CHEBI:57776"/>
        <dbReference type="ChEBI" id="CHEBI:58516"/>
        <dbReference type="EC" id="2.3.1.157"/>
    </reaction>
</comment>
<evidence type="ECO:0000256" key="6">
    <source>
        <dbReference type="ARBA" id="ARBA00022695"/>
    </source>
</evidence>
<dbReference type="Pfam" id="PF25087">
    <property type="entry name" value="GMPPB_C"/>
    <property type="match status" value="1"/>
</dbReference>
<dbReference type="InterPro" id="IPR001451">
    <property type="entry name" value="Hexapep"/>
</dbReference>
<reference evidence="23" key="1">
    <citation type="journal article" date="2019" name="Int. J. Syst. Evol. Microbiol.">
        <title>The Global Catalogue of Microorganisms (GCM) 10K type strain sequencing project: providing services to taxonomists for standard genome sequencing and annotation.</title>
        <authorList>
            <consortium name="The Broad Institute Genomics Platform"/>
            <consortium name="The Broad Institute Genome Sequencing Center for Infectious Disease"/>
            <person name="Wu L."/>
            <person name="Ma J."/>
        </authorList>
    </citation>
    <scope>NUCLEOTIDE SEQUENCE [LARGE SCALE GENOMIC DNA]</scope>
    <source>
        <strain evidence="23">LMG 29894</strain>
    </source>
</reference>
<dbReference type="Proteomes" id="UP001595791">
    <property type="component" value="Unassembled WGS sequence"/>
</dbReference>
<gene>
    <name evidence="18 22" type="primary">glmU</name>
    <name evidence="22" type="ORF">ACFOW7_15020</name>
</gene>
<evidence type="ECO:0000256" key="4">
    <source>
        <dbReference type="ARBA" id="ARBA00022490"/>
    </source>
</evidence>
<feature type="binding site" evidence="18">
    <location>
        <position position="227"/>
    </location>
    <ligand>
        <name>UDP-N-acetyl-alpha-D-glucosamine</name>
        <dbReference type="ChEBI" id="CHEBI:57705"/>
    </ligand>
</feature>
<feature type="binding site" evidence="18">
    <location>
        <position position="333"/>
    </location>
    <ligand>
        <name>UDP-N-acetyl-alpha-D-glucosamine</name>
        <dbReference type="ChEBI" id="CHEBI:57705"/>
    </ligand>
</feature>
<dbReference type="InterPro" id="IPR005882">
    <property type="entry name" value="Bifunctional_GlmU"/>
</dbReference>
<dbReference type="InterPro" id="IPR011004">
    <property type="entry name" value="Trimer_LpxA-like_sf"/>
</dbReference>
<dbReference type="Pfam" id="PF12804">
    <property type="entry name" value="NTP_transf_3"/>
    <property type="match status" value="1"/>
</dbReference>
<feature type="region of interest" description="Pyrophosphorylase" evidence="18">
    <location>
        <begin position="1"/>
        <end position="229"/>
    </location>
</feature>
<dbReference type="InterPro" id="IPR038009">
    <property type="entry name" value="GlmU_C_LbH"/>
</dbReference>
<keyword evidence="7 18" id="KW-0479">Metal-binding</keyword>
<evidence type="ECO:0000256" key="17">
    <source>
        <dbReference type="ARBA" id="ARBA00049628"/>
    </source>
</evidence>
<comment type="pathway">
    <text evidence="18">Nucleotide-sugar biosynthesis; UDP-N-acetyl-alpha-D-glucosamine biosynthesis; UDP-N-acetyl-alpha-D-glucosamine from N-acetyl-alpha-D-glucosamine 1-phosphate: step 1/1.</text>
</comment>
<feature type="binding site" evidence="18">
    <location>
        <position position="139"/>
    </location>
    <ligand>
        <name>UDP-N-acetyl-alpha-D-glucosamine</name>
        <dbReference type="ChEBI" id="CHEBI:57705"/>
    </ligand>
</feature>
<evidence type="ECO:0000256" key="10">
    <source>
        <dbReference type="ARBA" id="ARBA00022960"/>
    </source>
</evidence>
<dbReference type="InterPro" id="IPR025877">
    <property type="entry name" value="MobA-like_NTP_Trfase"/>
</dbReference>
<evidence type="ECO:0000256" key="9">
    <source>
        <dbReference type="ARBA" id="ARBA00022842"/>
    </source>
</evidence>
<evidence type="ECO:0000256" key="19">
    <source>
        <dbReference type="SAM" id="MobiDB-lite"/>
    </source>
</evidence>
<evidence type="ECO:0000256" key="1">
    <source>
        <dbReference type="ARBA" id="ARBA00004496"/>
    </source>
</evidence>
<dbReference type="PANTHER" id="PTHR43584">
    <property type="entry name" value="NUCLEOTIDYL TRANSFERASE"/>
    <property type="match status" value="1"/>
</dbReference>
<dbReference type="Gene3D" id="2.160.10.10">
    <property type="entry name" value="Hexapeptide repeat proteins"/>
    <property type="match status" value="1"/>
</dbReference>
<keyword evidence="14 18" id="KW-0961">Cell wall biogenesis/degradation</keyword>
<dbReference type="CDD" id="cd02540">
    <property type="entry name" value="GT2_GlmU_N_bac"/>
    <property type="match status" value="1"/>
</dbReference>
<keyword evidence="13 18" id="KW-0012">Acyltransferase</keyword>
<feature type="binding site" evidence="18">
    <location>
        <position position="76"/>
    </location>
    <ligand>
        <name>UDP-N-acetyl-alpha-D-glucosamine</name>
        <dbReference type="ChEBI" id="CHEBI:57705"/>
    </ligand>
</feature>
<dbReference type="InterPro" id="IPR029044">
    <property type="entry name" value="Nucleotide-diphossugar_trans"/>
</dbReference>
<dbReference type="GO" id="GO:0003977">
    <property type="term" value="F:UDP-N-acetylglucosamine diphosphorylase activity"/>
    <property type="evidence" value="ECO:0007669"/>
    <property type="project" value="UniProtKB-EC"/>
</dbReference>
<comment type="function">
    <text evidence="17 18">Catalyzes the last two sequential reactions in the de novo biosynthetic pathway for UDP-N-acetylglucosamine (UDP-GlcNAc). The C-terminal domain catalyzes the transfer of acetyl group from acetyl coenzyme A to glucosamine-1-phosphate (GlcN-1-P) to produce N-acetylglucosamine-1-phosphate (GlcNAc-1-P), which is converted into UDP-GlcNAc by the transfer of uridine 5-monophosphate (from uridine 5-triphosphate), a reaction catalyzed by the N-terminal domain.</text>
</comment>
<dbReference type="EC" id="2.3.1.157" evidence="18"/>
<keyword evidence="10 18" id="KW-0133">Cell shape</keyword>
<feature type="binding site" evidence="18">
    <location>
        <position position="154"/>
    </location>
    <ligand>
        <name>UDP-N-acetyl-alpha-D-glucosamine</name>
        <dbReference type="ChEBI" id="CHEBI:57705"/>
    </ligand>
</feature>
<feature type="binding site" evidence="18">
    <location>
        <position position="405"/>
    </location>
    <ligand>
        <name>acetyl-CoA</name>
        <dbReference type="ChEBI" id="CHEBI:57288"/>
    </ligand>
</feature>
<feature type="binding site" evidence="18">
    <location>
        <position position="380"/>
    </location>
    <ligand>
        <name>acetyl-CoA</name>
        <dbReference type="ChEBI" id="CHEBI:57288"/>
    </ligand>
</feature>
<name>A0ABV8MTG5_9NEIS</name>
<feature type="binding site" evidence="18">
    <location>
        <begin position="102"/>
        <end position="104"/>
    </location>
    <ligand>
        <name>UDP-N-acetyl-alpha-D-glucosamine</name>
        <dbReference type="ChEBI" id="CHEBI:57705"/>
    </ligand>
</feature>
<feature type="binding site" evidence="18">
    <location>
        <begin position="386"/>
        <end position="387"/>
    </location>
    <ligand>
        <name>acetyl-CoA</name>
        <dbReference type="ChEBI" id="CHEBI:57288"/>
    </ligand>
</feature>
<dbReference type="PANTHER" id="PTHR43584:SF3">
    <property type="entry name" value="BIFUNCTIONAL PROTEIN GLMU"/>
    <property type="match status" value="1"/>
</dbReference>
<feature type="binding site" evidence="18">
    <location>
        <position position="351"/>
    </location>
    <ligand>
        <name>UDP-N-acetyl-alpha-D-glucosamine</name>
        <dbReference type="ChEBI" id="CHEBI:57705"/>
    </ligand>
</feature>
<dbReference type="GO" id="GO:0019134">
    <property type="term" value="F:glucosamine-1-phosphate N-acetyltransferase activity"/>
    <property type="evidence" value="ECO:0007669"/>
    <property type="project" value="UniProtKB-EC"/>
</dbReference>
<comment type="catalytic activity">
    <reaction evidence="16 18">
        <text>N-acetyl-alpha-D-glucosamine 1-phosphate + UTP + H(+) = UDP-N-acetyl-alpha-D-glucosamine + diphosphate</text>
        <dbReference type="Rhea" id="RHEA:13509"/>
        <dbReference type="ChEBI" id="CHEBI:15378"/>
        <dbReference type="ChEBI" id="CHEBI:33019"/>
        <dbReference type="ChEBI" id="CHEBI:46398"/>
        <dbReference type="ChEBI" id="CHEBI:57705"/>
        <dbReference type="ChEBI" id="CHEBI:57776"/>
        <dbReference type="EC" id="2.7.7.23"/>
    </reaction>
</comment>
<dbReference type="NCBIfam" id="TIGR01173">
    <property type="entry name" value="glmU"/>
    <property type="match status" value="1"/>
</dbReference>
<keyword evidence="9 18" id="KW-0460">Magnesium</keyword>
<evidence type="ECO:0000313" key="23">
    <source>
        <dbReference type="Proteomes" id="UP001595791"/>
    </source>
</evidence>
<dbReference type="InterPro" id="IPR056729">
    <property type="entry name" value="GMPPB_C"/>
</dbReference>
<feature type="binding site" evidence="18">
    <location>
        <position position="440"/>
    </location>
    <ligand>
        <name>acetyl-CoA</name>
        <dbReference type="ChEBI" id="CHEBI:57288"/>
    </ligand>
</feature>
<dbReference type="SUPFAM" id="SSF53448">
    <property type="entry name" value="Nucleotide-diphospho-sugar transferases"/>
    <property type="match status" value="1"/>
</dbReference>
<feature type="binding site" evidence="18">
    <location>
        <position position="169"/>
    </location>
    <ligand>
        <name>UDP-N-acetyl-alpha-D-glucosamine</name>
        <dbReference type="ChEBI" id="CHEBI:57705"/>
    </ligand>
</feature>
<feature type="binding site" evidence="18">
    <location>
        <position position="423"/>
    </location>
    <ligand>
        <name>acetyl-CoA</name>
        <dbReference type="ChEBI" id="CHEBI:57288"/>
    </ligand>
</feature>
<accession>A0ABV8MTG5</accession>
<keyword evidence="11 18" id="KW-0573">Peptidoglycan synthesis</keyword>
<evidence type="ECO:0000256" key="13">
    <source>
        <dbReference type="ARBA" id="ARBA00023315"/>
    </source>
</evidence>
<protein>
    <recommendedName>
        <fullName evidence="18">Bifunctional protein GlmU</fullName>
    </recommendedName>
    <domain>
        <recommendedName>
            <fullName evidence="18">UDP-N-acetylglucosamine pyrophosphorylase</fullName>
            <ecNumber evidence="18">2.7.7.23</ecNumber>
        </recommendedName>
        <alternativeName>
            <fullName evidence="18">N-acetylglucosamine-1-phosphate uridyltransferase</fullName>
        </alternativeName>
    </domain>
    <domain>
        <recommendedName>
            <fullName evidence="18">Glucosamine-1-phosphate N-acetyltransferase</fullName>
            <ecNumber evidence="18">2.3.1.157</ecNumber>
        </recommendedName>
    </domain>
</protein>
<dbReference type="Pfam" id="PF00132">
    <property type="entry name" value="Hexapep"/>
    <property type="match status" value="1"/>
</dbReference>
<evidence type="ECO:0000256" key="12">
    <source>
        <dbReference type="ARBA" id="ARBA00023268"/>
    </source>
</evidence>
<keyword evidence="4 18" id="KW-0963">Cytoplasm</keyword>
<keyword evidence="6 18" id="KW-0548">Nucleotidyltransferase</keyword>
<comment type="subcellular location">
    <subcellularLocation>
        <location evidence="1 18">Cytoplasm</location>
    </subcellularLocation>
</comment>
<evidence type="ECO:0000259" key="20">
    <source>
        <dbReference type="Pfam" id="PF12804"/>
    </source>
</evidence>
<keyword evidence="12 18" id="KW-0511">Multifunctional enzyme</keyword>
<comment type="similarity">
    <text evidence="3 18">In the N-terminal section; belongs to the N-acetylglucosamine-1-phosphate uridyltransferase family.</text>
</comment>
<feature type="domain" description="MobA-like NTP transferase" evidence="20">
    <location>
        <begin position="8"/>
        <end position="133"/>
    </location>
</feature>
<keyword evidence="5 18" id="KW-0808">Transferase</keyword>
<dbReference type="CDD" id="cd03353">
    <property type="entry name" value="LbH_GlmU_C"/>
    <property type="match status" value="1"/>
</dbReference>
<dbReference type="SUPFAM" id="SSF51161">
    <property type="entry name" value="Trimeric LpxA-like enzymes"/>
    <property type="match status" value="1"/>
</dbReference>